<comment type="caution">
    <text evidence="1">The sequence shown here is derived from an EMBL/GenBank/DDBJ whole genome shotgun (WGS) entry which is preliminary data.</text>
</comment>
<evidence type="ECO:0000313" key="1">
    <source>
        <dbReference type="EMBL" id="EGV33541.1"/>
    </source>
</evidence>
<protein>
    <submittedName>
        <fullName evidence="1">Uncharacterized protein</fullName>
    </submittedName>
</protein>
<reference evidence="1 2" key="1">
    <citation type="submission" date="2011-07" db="EMBL/GenBank/DDBJ databases">
        <title>The Genome Sequence of Prevotella oulorum F0390.</title>
        <authorList>
            <consortium name="The Broad Institute Genome Sequencing Platform"/>
            <consortium name="The Broad Institute Genome Sequencing Center for Infectious Disease"/>
            <person name="Earl A."/>
            <person name="Ward D."/>
            <person name="Feldgarden M."/>
            <person name="Gevers D."/>
            <person name="Izard J."/>
            <person name="Ganesan A."/>
            <person name="Baranova O.V."/>
            <person name="Blanton J.M."/>
            <person name="Tanner A.C."/>
            <person name="Dewhirst F.E."/>
            <person name="Young S.K."/>
            <person name="Zeng Q."/>
            <person name="Gargeya S."/>
            <person name="Fitzgerald M."/>
            <person name="Haas B."/>
            <person name="Abouelleil A."/>
            <person name="Alvarado L."/>
            <person name="Arachchi H.M."/>
            <person name="Berlin A."/>
            <person name="Brown A."/>
            <person name="Chapman S.B."/>
            <person name="Chen Z."/>
            <person name="Dunbar C."/>
            <person name="Freedman E."/>
            <person name="Gearin G."/>
            <person name="Gellesch M."/>
            <person name="Goldberg J."/>
            <person name="Griggs A."/>
            <person name="Gujja S."/>
            <person name="Heiman D."/>
            <person name="Howarth C."/>
            <person name="Larson L."/>
            <person name="Lui A."/>
            <person name="MacDonald P.J.P."/>
            <person name="Mehta T."/>
            <person name="Montmayeur A."/>
            <person name="Murphy C."/>
            <person name="Neiman D."/>
            <person name="Pearson M."/>
            <person name="Priest M."/>
            <person name="Roberts A."/>
            <person name="Saif S."/>
            <person name="Shea T."/>
            <person name="Shenoy N."/>
            <person name="Sisk P."/>
            <person name="Stolte C."/>
            <person name="Sykes S."/>
            <person name="Wortman J."/>
            <person name="Nusbaum C."/>
            <person name="Birren B."/>
        </authorList>
    </citation>
    <scope>NUCLEOTIDE SEQUENCE [LARGE SCALE GENOMIC DNA]</scope>
    <source>
        <strain evidence="1 2">F0390</strain>
    </source>
</reference>
<name>G1WAD2_9BACT</name>
<dbReference type="Proteomes" id="UP000005141">
    <property type="component" value="Unassembled WGS sequence"/>
</dbReference>
<dbReference type="AlphaFoldDB" id="G1WAD2"/>
<evidence type="ECO:0000313" key="2">
    <source>
        <dbReference type="Proteomes" id="UP000005141"/>
    </source>
</evidence>
<dbReference type="PATRIC" id="fig|702438.4.peg.795"/>
<dbReference type="EMBL" id="ADGI01000025">
    <property type="protein sequence ID" value="EGV33541.1"/>
    <property type="molecule type" value="Genomic_DNA"/>
</dbReference>
<gene>
    <name evidence="1" type="ORF">HMPREF9431_00777</name>
</gene>
<dbReference type="PROSITE" id="PS51257">
    <property type="entry name" value="PROKAR_LIPOPROTEIN"/>
    <property type="match status" value="1"/>
</dbReference>
<dbReference type="GeneID" id="95425477"/>
<dbReference type="RefSeq" id="WP_004379783.1">
    <property type="nucleotide sequence ID" value="NZ_JH114215.1"/>
</dbReference>
<dbReference type="HOGENOM" id="CLU_1287926_0_0_10"/>
<organism evidence="1 2">
    <name type="scientific">Segatella oulorum F0390</name>
    <dbReference type="NCBI Taxonomy" id="702438"/>
    <lineage>
        <taxon>Bacteria</taxon>
        <taxon>Pseudomonadati</taxon>
        <taxon>Bacteroidota</taxon>
        <taxon>Bacteroidia</taxon>
        <taxon>Bacteroidales</taxon>
        <taxon>Prevotellaceae</taxon>
        <taxon>Segatella</taxon>
    </lineage>
</organism>
<keyword evidence="2" id="KW-1185">Reference proteome</keyword>
<sequence length="214" mass="23209">MRMLDINKVVIINCFITLILLCSCSDRPETIDKSLRVGNILLSDNTITSPEGYNKNTDTAVGVIFYQNGDTVIVVGVKELGQYIYSDSIGTIASVTNNSYSLCGTENTAAILSSSFQSPAVNAITQYPSPISGWALPSAGELKRLSQNLNQVKIAMKVIGGDDFKSGQYLSSSQDGTTSETQQLLYYGVSLQNGFVTSINKHVPNNVRPILRLR</sequence>
<dbReference type="OrthoDB" id="1067349at2"/>
<proteinExistence type="predicted"/>
<accession>G1WAD2</accession>
<dbReference type="eggNOG" id="ENOG502ZBDP">
    <property type="taxonomic scope" value="Bacteria"/>
</dbReference>